<feature type="region of interest" description="Disordered" evidence="1">
    <location>
        <begin position="53"/>
        <end position="156"/>
    </location>
</feature>
<evidence type="ECO:0000256" key="1">
    <source>
        <dbReference type="SAM" id="MobiDB-lite"/>
    </source>
</evidence>
<feature type="compositionally biased region" description="Low complexity" evidence="1">
    <location>
        <begin position="53"/>
        <end position="72"/>
    </location>
</feature>
<sequence length="258" mass="27463">SASLHLSLSTIKLHNLFLSLNIYYYRGIAPVTTTSSLHHINMVTTRNNAYSSTIPTAATGAGAGTRKSATTSKAAIKSQPKKNNNNKNKTAPAPLAPAPTGGIRKSASLAQRSGPAAASQRSFSTLSPTPFILPNTRIRDRQRSPNSDVPTTGTLLSDTAIAPAHRHRLLNRSPSPGPSFPLSGDPFAPGTRFAAADSYANMPVNPADGEWAFAMMHELAQSRLGWRAVRRLAVEARNMMSMMAWFLGAGGRIDRGCG</sequence>
<keyword evidence="3" id="KW-1185">Reference proteome</keyword>
<feature type="non-terminal residue" evidence="2">
    <location>
        <position position="1"/>
    </location>
</feature>
<feature type="compositionally biased region" description="Polar residues" evidence="1">
    <location>
        <begin position="144"/>
        <end position="156"/>
    </location>
</feature>
<organism evidence="2 3">
    <name type="scientific">Byssothecium circinans</name>
    <dbReference type="NCBI Taxonomy" id="147558"/>
    <lineage>
        <taxon>Eukaryota</taxon>
        <taxon>Fungi</taxon>
        <taxon>Dikarya</taxon>
        <taxon>Ascomycota</taxon>
        <taxon>Pezizomycotina</taxon>
        <taxon>Dothideomycetes</taxon>
        <taxon>Pleosporomycetidae</taxon>
        <taxon>Pleosporales</taxon>
        <taxon>Massarineae</taxon>
        <taxon>Massarinaceae</taxon>
        <taxon>Byssothecium</taxon>
    </lineage>
</organism>
<evidence type="ECO:0000313" key="3">
    <source>
        <dbReference type="Proteomes" id="UP000800035"/>
    </source>
</evidence>
<evidence type="ECO:0000313" key="2">
    <source>
        <dbReference type="EMBL" id="KAF1957270.1"/>
    </source>
</evidence>
<accession>A0A6A5TYY5</accession>
<feature type="compositionally biased region" description="Low complexity" evidence="1">
    <location>
        <begin position="81"/>
        <end position="93"/>
    </location>
</feature>
<feature type="compositionally biased region" description="Polar residues" evidence="1">
    <location>
        <begin position="119"/>
        <end position="128"/>
    </location>
</feature>
<protein>
    <submittedName>
        <fullName evidence="2">Uncharacterized protein</fullName>
    </submittedName>
</protein>
<reference evidence="2" key="1">
    <citation type="journal article" date="2020" name="Stud. Mycol.">
        <title>101 Dothideomycetes genomes: a test case for predicting lifestyles and emergence of pathogens.</title>
        <authorList>
            <person name="Haridas S."/>
            <person name="Albert R."/>
            <person name="Binder M."/>
            <person name="Bloem J."/>
            <person name="Labutti K."/>
            <person name="Salamov A."/>
            <person name="Andreopoulos B."/>
            <person name="Baker S."/>
            <person name="Barry K."/>
            <person name="Bills G."/>
            <person name="Bluhm B."/>
            <person name="Cannon C."/>
            <person name="Castanera R."/>
            <person name="Culley D."/>
            <person name="Daum C."/>
            <person name="Ezra D."/>
            <person name="Gonzalez J."/>
            <person name="Henrissat B."/>
            <person name="Kuo A."/>
            <person name="Liang C."/>
            <person name="Lipzen A."/>
            <person name="Lutzoni F."/>
            <person name="Magnuson J."/>
            <person name="Mondo S."/>
            <person name="Nolan M."/>
            <person name="Ohm R."/>
            <person name="Pangilinan J."/>
            <person name="Park H.-J."/>
            <person name="Ramirez L."/>
            <person name="Alfaro M."/>
            <person name="Sun H."/>
            <person name="Tritt A."/>
            <person name="Yoshinaga Y."/>
            <person name="Zwiers L.-H."/>
            <person name="Turgeon B."/>
            <person name="Goodwin S."/>
            <person name="Spatafora J."/>
            <person name="Crous P."/>
            <person name="Grigoriev I."/>
        </authorList>
    </citation>
    <scope>NUCLEOTIDE SEQUENCE</scope>
    <source>
        <strain evidence="2">CBS 675.92</strain>
    </source>
</reference>
<name>A0A6A5TYY5_9PLEO</name>
<dbReference type="Proteomes" id="UP000800035">
    <property type="component" value="Unassembled WGS sequence"/>
</dbReference>
<gene>
    <name evidence="2" type="ORF">CC80DRAFT_560443</name>
</gene>
<dbReference type="AlphaFoldDB" id="A0A6A5TYY5"/>
<proteinExistence type="predicted"/>
<dbReference type="EMBL" id="ML976989">
    <property type="protein sequence ID" value="KAF1957270.1"/>
    <property type="molecule type" value="Genomic_DNA"/>
</dbReference>